<sequence length="289" mass="30298">MKNPERAEKDSPERAEKDGPERAEKGVVFAVLGLGEAGSHIAADLAATGATVHGFDPRVDPPAGVGRRTSDADACRDADVVLSLTTAHEALAALRQALPACRPGILWADLNTSAPALKQALRDAAAGRVEVVDVALMAPVPGRGLRTPMTAGGDRATDFAAVLKPLGAKVEVIDGPVGAAATRKLLRSVFYKGMSAAVLEALAAARAAGLEDWLAANIRDEFARGDDSTLERIVTGSHTHAARRHDEMSAAADLLDELGIPARVARASRDWLADLRDRPTGENRNSSME</sequence>
<dbReference type="InterPro" id="IPR006115">
    <property type="entry name" value="6PGDH_NADP-bd"/>
</dbReference>
<dbReference type="Pfam" id="PF03446">
    <property type="entry name" value="NAD_binding_2"/>
    <property type="match status" value="1"/>
</dbReference>
<dbReference type="Gene3D" id="1.10.1040.10">
    <property type="entry name" value="N-(1-d-carboxylethyl)-l-norvaline Dehydrogenase, domain 2"/>
    <property type="match status" value="1"/>
</dbReference>
<dbReference type="InterPro" id="IPR008927">
    <property type="entry name" value="6-PGluconate_DH-like_C_sf"/>
</dbReference>
<dbReference type="Gene3D" id="3.40.50.720">
    <property type="entry name" value="NAD(P)-binding Rossmann-like Domain"/>
    <property type="match status" value="1"/>
</dbReference>
<dbReference type="Pfam" id="PF09130">
    <property type="entry name" value="DUF1932"/>
    <property type="match status" value="1"/>
</dbReference>
<accession>A0ABS1VW68</accession>
<dbReference type="InterPro" id="IPR015814">
    <property type="entry name" value="Pgluconate_DH_NAD-bd_C"/>
</dbReference>
<dbReference type="InterPro" id="IPR015815">
    <property type="entry name" value="HIBADH-related"/>
</dbReference>
<keyword evidence="7" id="KW-1185">Reference proteome</keyword>
<feature type="region of interest" description="Disordered" evidence="3">
    <location>
        <begin position="1"/>
        <end position="22"/>
    </location>
</feature>
<comment type="caution">
    <text evidence="6">The sequence shown here is derived from an EMBL/GenBank/DDBJ whole genome shotgun (WGS) entry which is preliminary data.</text>
</comment>
<feature type="domain" description="6-phosphogluconate dehydrogenase NADP-binding" evidence="4">
    <location>
        <begin position="29"/>
        <end position="135"/>
    </location>
</feature>
<gene>
    <name evidence="6" type="ORF">JKJ07_30860</name>
</gene>
<evidence type="ECO:0000256" key="2">
    <source>
        <dbReference type="ARBA" id="ARBA00023002"/>
    </source>
</evidence>
<evidence type="ECO:0000259" key="5">
    <source>
        <dbReference type="Pfam" id="PF09130"/>
    </source>
</evidence>
<dbReference type="PIRSF" id="PIRSF000103">
    <property type="entry name" value="HIBADH"/>
    <property type="match status" value="1"/>
</dbReference>
<dbReference type="SUPFAM" id="SSF51735">
    <property type="entry name" value="NAD(P)-binding Rossmann-fold domains"/>
    <property type="match status" value="1"/>
</dbReference>
<dbReference type="InterPro" id="IPR013328">
    <property type="entry name" value="6PGD_dom2"/>
</dbReference>
<proteinExistence type="inferred from homology"/>
<dbReference type="SUPFAM" id="SSF48179">
    <property type="entry name" value="6-phosphogluconate dehydrogenase C-terminal domain-like"/>
    <property type="match status" value="1"/>
</dbReference>
<organism evidence="6 7">
    <name type="scientific">Paractinoplanes lichenicola</name>
    <dbReference type="NCBI Taxonomy" id="2802976"/>
    <lineage>
        <taxon>Bacteria</taxon>
        <taxon>Bacillati</taxon>
        <taxon>Actinomycetota</taxon>
        <taxon>Actinomycetes</taxon>
        <taxon>Micromonosporales</taxon>
        <taxon>Micromonosporaceae</taxon>
        <taxon>Paractinoplanes</taxon>
    </lineage>
</organism>
<name>A0ABS1VW68_9ACTN</name>
<evidence type="ECO:0000256" key="3">
    <source>
        <dbReference type="SAM" id="MobiDB-lite"/>
    </source>
</evidence>
<reference evidence="6 7" key="1">
    <citation type="submission" date="2021-01" db="EMBL/GenBank/DDBJ databases">
        <title>Actinoplanes sp. nov. LDG1-01 isolated from lichen.</title>
        <authorList>
            <person name="Saeng-In P."/>
            <person name="Phongsopitanun W."/>
            <person name="Kanchanasin P."/>
            <person name="Yuki M."/>
            <person name="Kudo T."/>
            <person name="Ohkuma M."/>
            <person name="Tanasupawat S."/>
        </authorList>
    </citation>
    <scope>NUCLEOTIDE SEQUENCE [LARGE SCALE GENOMIC DNA]</scope>
    <source>
        <strain evidence="6 7">LDG1-01</strain>
    </source>
</reference>
<dbReference type="InterPro" id="IPR036291">
    <property type="entry name" value="NAD(P)-bd_dom_sf"/>
</dbReference>
<protein>
    <submittedName>
        <fullName evidence="6">NAD(P)-dependent oxidoreductase</fullName>
    </submittedName>
</protein>
<dbReference type="Proteomes" id="UP000598996">
    <property type="component" value="Unassembled WGS sequence"/>
</dbReference>
<evidence type="ECO:0000259" key="4">
    <source>
        <dbReference type="Pfam" id="PF03446"/>
    </source>
</evidence>
<dbReference type="RefSeq" id="WP_202995381.1">
    <property type="nucleotide sequence ID" value="NZ_JAENHO010000009.1"/>
</dbReference>
<keyword evidence="2" id="KW-0560">Oxidoreductase</keyword>
<evidence type="ECO:0000313" key="7">
    <source>
        <dbReference type="Proteomes" id="UP000598996"/>
    </source>
</evidence>
<evidence type="ECO:0000313" key="6">
    <source>
        <dbReference type="EMBL" id="MBL7258721.1"/>
    </source>
</evidence>
<comment type="similarity">
    <text evidence="1">Belongs to the HIBADH-related family.</text>
</comment>
<dbReference type="EMBL" id="JAENHO010000009">
    <property type="protein sequence ID" value="MBL7258721.1"/>
    <property type="molecule type" value="Genomic_DNA"/>
</dbReference>
<evidence type="ECO:0000256" key="1">
    <source>
        <dbReference type="ARBA" id="ARBA00009080"/>
    </source>
</evidence>
<feature type="domain" description="Phosphogluconate dehydrogenase NAD-binding putative C-terminal" evidence="5">
    <location>
        <begin position="205"/>
        <end position="273"/>
    </location>
</feature>